<dbReference type="SUPFAM" id="SSF56399">
    <property type="entry name" value="ADP-ribosylation"/>
    <property type="match status" value="1"/>
</dbReference>
<organism evidence="1">
    <name type="scientific">marine sediment metagenome</name>
    <dbReference type="NCBI Taxonomy" id="412755"/>
    <lineage>
        <taxon>unclassified sequences</taxon>
        <taxon>metagenomes</taxon>
        <taxon>ecological metagenomes</taxon>
    </lineage>
</organism>
<gene>
    <name evidence="1" type="ORF">LCGC14_2760840</name>
</gene>
<dbReference type="EMBL" id="LAZR01050739">
    <property type="protein sequence ID" value="KKK86678.1"/>
    <property type="molecule type" value="Genomic_DNA"/>
</dbReference>
<sequence length="157" mass="18352">EYVGLIPSYQFTYKYGEWFGNLNSGEKNAVRYYTSTGYDDISDYLRKLIIHMAKNNKHVGCRKFHGYLKYLGIKVSPATISRVLREHGIEPCPDRPGRTSWNEFVRVHWESLAAIDFFSTEIYTLKELVRYMVLVVIDYKTRKVEIAGIIPQAYPKQ</sequence>
<dbReference type="AlphaFoldDB" id="A0A0F8YZ35"/>
<name>A0A0F8YZ35_9ZZZZ</name>
<proteinExistence type="predicted"/>
<dbReference type="Gene3D" id="3.90.176.10">
    <property type="entry name" value="Toxin ADP-ribosyltransferase, Chain A, domain 1"/>
    <property type="match status" value="1"/>
</dbReference>
<feature type="non-terminal residue" evidence="1">
    <location>
        <position position="1"/>
    </location>
</feature>
<accession>A0A0F8YZ35</accession>
<reference evidence="1" key="1">
    <citation type="journal article" date="2015" name="Nature">
        <title>Complex archaea that bridge the gap between prokaryotes and eukaryotes.</title>
        <authorList>
            <person name="Spang A."/>
            <person name="Saw J.H."/>
            <person name="Jorgensen S.L."/>
            <person name="Zaremba-Niedzwiedzka K."/>
            <person name="Martijn J."/>
            <person name="Lind A.E."/>
            <person name="van Eijk R."/>
            <person name="Schleper C."/>
            <person name="Guy L."/>
            <person name="Ettema T.J."/>
        </authorList>
    </citation>
    <scope>NUCLEOTIDE SEQUENCE</scope>
</reference>
<comment type="caution">
    <text evidence="1">The sequence shown here is derived from an EMBL/GenBank/DDBJ whole genome shotgun (WGS) entry which is preliminary data.</text>
</comment>
<evidence type="ECO:0008006" key="2">
    <source>
        <dbReference type="Google" id="ProtNLM"/>
    </source>
</evidence>
<protein>
    <recommendedName>
        <fullName evidence="2">HTH-like domain-containing protein</fullName>
    </recommendedName>
</protein>
<evidence type="ECO:0000313" key="1">
    <source>
        <dbReference type="EMBL" id="KKK86678.1"/>
    </source>
</evidence>